<comment type="caution">
    <text evidence="3">The sequence shown here is derived from an EMBL/GenBank/DDBJ whole genome shotgun (WGS) entry which is preliminary data.</text>
</comment>
<protein>
    <submittedName>
        <fullName evidence="3">Uncharacterized protein</fullName>
    </submittedName>
</protein>
<feature type="compositionally biased region" description="Basic and acidic residues" evidence="1">
    <location>
        <begin position="58"/>
        <end position="84"/>
    </location>
</feature>
<feature type="region of interest" description="Disordered" evidence="1">
    <location>
        <begin position="22"/>
        <end position="119"/>
    </location>
</feature>
<evidence type="ECO:0000256" key="2">
    <source>
        <dbReference type="SAM" id="SignalP"/>
    </source>
</evidence>
<sequence length="267" mass="31350">MQKFALFALVVALSNGVNPLEESLSEEHRNKIPRESQEKTTENVRNISKYWENNTPFKENDSEEVSREDEIHIKEQKEFFRKQPLESSEEEIIKKRPKQKFKKPYIDAEEDEDLKSTTRKPYKKIRPKIVMPTGQLSEYHDYDYAEDPVGAFPRKIVFQPLPVAKEVNAAGPSKRHRHRKKPRRIIYIDSGESIEIIRKSHNKRRPPQDYEEKDDEYYDDITTLTPEETQLKLLPKVKPEYRNNTITTVTSTSSPGQIDPHVTITTK</sequence>
<feature type="signal peptide" evidence="2">
    <location>
        <begin position="1"/>
        <end position="16"/>
    </location>
</feature>
<feature type="compositionally biased region" description="Basic and acidic residues" evidence="1">
    <location>
        <begin position="25"/>
        <end position="42"/>
    </location>
</feature>
<feature type="compositionally biased region" description="Low complexity" evidence="1">
    <location>
        <begin position="245"/>
        <end position="254"/>
    </location>
</feature>
<organism evidence="3 4">
    <name type="scientific">Allacma fusca</name>
    <dbReference type="NCBI Taxonomy" id="39272"/>
    <lineage>
        <taxon>Eukaryota</taxon>
        <taxon>Metazoa</taxon>
        <taxon>Ecdysozoa</taxon>
        <taxon>Arthropoda</taxon>
        <taxon>Hexapoda</taxon>
        <taxon>Collembola</taxon>
        <taxon>Symphypleona</taxon>
        <taxon>Sminthuridae</taxon>
        <taxon>Allacma</taxon>
    </lineage>
</organism>
<feature type="region of interest" description="Disordered" evidence="1">
    <location>
        <begin position="245"/>
        <end position="267"/>
    </location>
</feature>
<dbReference type="AlphaFoldDB" id="A0A8J2PML0"/>
<evidence type="ECO:0000256" key="1">
    <source>
        <dbReference type="SAM" id="MobiDB-lite"/>
    </source>
</evidence>
<gene>
    <name evidence="3" type="ORF">AFUS01_LOCUS45824</name>
</gene>
<keyword evidence="2" id="KW-0732">Signal</keyword>
<reference evidence="3" key="1">
    <citation type="submission" date="2021-06" db="EMBL/GenBank/DDBJ databases">
        <authorList>
            <person name="Hodson N. C."/>
            <person name="Mongue J. A."/>
            <person name="Jaron S. K."/>
        </authorList>
    </citation>
    <scope>NUCLEOTIDE SEQUENCE</scope>
</reference>
<feature type="compositionally biased region" description="Polar residues" evidence="1">
    <location>
        <begin position="43"/>
        <end position="57"/>
    </location>
</feature>
<evidence type="ECO:0000313" key="4">
    <source>
        <dbReference type="Proteomes" id="UP000708208"/>
    </source>
</evidence>
<name>A0A8J2PML0_9HEXA</name>
<feature type="chain" id="PRO_5035310013" evidence="2">
    <location>
        <begin position="17"/>
        <end position="267"/>
    </location>
</feature>
<keyword evidence="4" id="KW-1185">Reference proteome</keyword>
<dbReference type="Proteomes" id="UP000708208">
    <property type="component" value="Unassembled WGS sequence"/>
</dbReference>
<accession>A0A8J2PML0</accession>
<proteinExistence type="predicted"/>
<evidence type="ECO:0000313" key="3">
    <source>
        <dbReference type="EMBL" id="CAG7836593.1"/>
    </source>
</evidence>
<dbReference type="EMBL" id="CAJVCH010571086">
    <property type="protein sequence ID" value="CAG7836593.1"/>
    <property type="molecule type" value="Genomic_DNA"/>
</dbReference>